<sequence length="112" mass="12325">MQQKIRLKLKAVEHRVLDASVCEIVDTVLRAGSRVRGVIPLPSKRKVFTVNRAPSIDKKSREQFEIIYHSRLLIVEASPQAVDAMMKLDIASGVHVEIKASSDGGYGVNSNG</sequence>
<evidence type="ECO:0000256" key="2">
    <source>
        <dbReference type="ARBA" id="ARBA00022980"/>
    </source>
</evidence>
<dbReference type="SUPFAM" id="SSF54999">
    <property type="entry name" value="Ribosomal protein S10"/>
    <property type="match status" value="1"/>
</dbReference>
<evidence type="ECO:0000256" key="4">
    <source>
        <dbReference type="HAMAP-Rule" id="MF_00508"/>
    </source>
</evidence>
<evidence type="ECO:0000313" key="6">
    <source>
        <dbReference type="EMBL" id="MDZ5761721.1"/>
    </source>
</evidence>
<accession>A0ABU5L6H0</accession>
<evidence type="ECO:0000256" key="3">
    <source>
        <dbReference type="ARBA" id="ARBA00023274"/>
    </source>
</evidence>
<dbReference type="InterPro" id="IPR001848">
    <property type="entry name" value="Ribosomal_uS10"/>
</dbReference>
<keyword evidence="7" id="KW-1185">Reference proteome</keyword>
<dbReference type="PRINTS" id="PR00971">
    <property type="entry name" value="RIBOSOMALS10"/>
</dbReference>
<name>A0ABU5L6H0_9RICK</name>
<protein>
    <recommendedName>
        <fullName evidence="4">Small ribosomal subunit protein uS10</fullName>
    </recommendedName>
</protein>
<reference evidence="6 7" key="1">
    <citation type="submission" date="2023-02" db="EMBL/GenBank/DDBJ databases">
        <title>Host association and intracellularity evolved multiple times independently in the Rickettsiales.</title>
        <authorList>
            <person name="Castelli M."/>
            <person name="Nardi T."/>
            <person name="Gammuto L."/>
            <person name="Bellinzona G."/>
            <person name="Sabaneyeva E."/>
            <person name="Potekhin A."/>
            <person name="Serra V."/>
            <person name="Petroni G."/>
            <person name="Sassera D."/>
        </authorList>
    </citation>
    <scope>NUCLEOTIDE SEQUENCE [LARGE SCALE GENOMIC DNA]</scope>
    <source>
        <strain evidence="6 7">BOD18</strain>
    </source>
</reference>
<dbReference type="PANTHER" id="PTHR11700">
    <property type="entry name" value="30S RIBOSOMAL PROTEIN S10 FAMILY MEMBER"/>
    <property type="match status" value="1"/>
</dbReference>
<feature type="domain" description="Small ribosomal subunit protein uS10" evidence="5">
    <location>
        <begin position="6"/>
        <end position="99"/>
    </location>
</feature>
<gene>
    <name evidence="4" type="primary">rpsJ</name>
    <name evidence="6" type="ORF">Cyrtocomes_00079</name>
</gene>
<dbReference type="InterPro" id="IPR027486">
    <property type="entry name" value="Ribosomal_uS10_dom"/>
</dbReference>
<keyword evidence="3 4" id="KW-0687">Ribonucleoprotein</keyword>
<dbReference type="Proteomes" id="UP001293791">
    <property type="component" value="Unassembled WGS sequence"/>
</dbReference>
<dbReference type="InterPro" id="IPR036838">
    <property type="entry name" value="Ribosomal_uS10_dom_sf"/>
</dbReference>
<dbReference type="Gene3D" id="3.30.70.600">
    <property type="entry name" value="Ribosomal protein S10 domain"/>
    <property type="match status" value="1"/>
</dbReference>
<dbReference type="SMART" id="SM01403">
    <property type="entry name" value="Ribosomal_S10"/>
    <property type="match status" value="1"/>
</dbReference>
<keyword evidence="2 4" id="KW-0689">Ribosomal protein</keyword>
<comment type="function">
    <text evidence="4">Involved in the binding of tRNA to the ribosomes.</text>
</comment>
<comment type="similarity">
    <text evidence="1 4">Belongs to the universal ribosomal protein uS10 family.</text>
</comment>
<dbReference type="NCBIfam" id="NF001861">
    <property type="entry name" value="PRK00596.1"/>
    <property type="match status" value="1"/>
</dbReference>
<dbReference type="RefSeq" id="WP_322497232.1">
    <property type="nucleotide sequence ID" value="NZ_JARGYT010000002.1"/>
</dbReference>
<dbReference type="NCBIfam" id="TIGR01049">
    <property type="entry name" value="rpsJ_bact"/>
    <property type="match status" value="1"/>
</dbReference>
<dbReference type="Pfam" id="PF00338">
    <property type="entry name" value="Ribosomal_S10"/>
    <property type="match status" value="1"/>
</dbReference>
<dbReference type="GO" id="GO:0005840">
    <property type="term" value="C:ribosome"/>
    <property type="evidence" value="ECO:0007669"/>
    <property type="project" value="UniProtKB-KW"/>
</dbReference>
<evidence type="ECO:0000313" key="7">
    <source>
        <dbReference type="Proteomes" id="UP001293791"/>
    </source>
</evidence>
<evidence type="ECO:0000259" key="5">
    <source>
        <dbReference type="SMART" id="SM01403"/>
    </source>
</evidence>
<comment type="subunit">
    <text evidence="4">Part of the 30S ribosomal subunit.</text>
</comment>
<dbReference type="EMBL" id="JARGYT010000002">
    <property type="protein sequence ID" value="MDZ5761721.1"/>
    <property type="molecule type" value="Genomic_DNA"/>
</dbReference>
<dbReference type="HAMAP" id="MF_00508">
    <property type="entry name" value="Ribosomal_uS10"/>
    <property type="match status" value="1"/>
</dbReference>
<evidence type="ECO:0000256" key="1">
    <source>
        <dbReference type="ARBA" id="ARBA00007102"/>
    </source>
</evidence>
<comment type="caution">
    <text evidence="6">The sequence shown here is derived from an EMBL/GenBank/DDBJ whole genome shotgun (WGS) entry which is preliminary data.</text>
</comment>
<proteinExistence type="inferred from homology"/>
<organism evidence="6 7">
    <name type="scientific">Candidatus Cyrtobacter comes</name>
    <dbReference type="NCBI Taxonomy" id="675776"/>
    <lineage>
        <taxon>Bacteria</taxon>
        <taxon>Pseudomonadati</taxon>
        <taxon>Pseudomonadota</taxon>
        <taxon>Alphaproteobacteria</taxon>
        <taxon>Rickettsiales</taxon>
        <taxon>Candidatus Midichloriaceae</taxon>
        <taxon>Candidatus Cyrtobacter</taxon>
    </lineage>
</organism>